<sequence>MNKRHGTARLGTTAAALCAVALVGATPALAHQQEGNRGQDKTVTLNADLTQLNGSGAYGTATVVVRNQKILSTEVHAHGLTPDAPHAQHIHYGDDARNECPGLFDDADGDGRITTVEGVPAYGPVVLSLTTTGDTSPASVLAVDRFPVAEDGSYHYQRGDMNFTPVAGTGYTGGEGTPKQIADAIRAGEGVVVIHGVDYDGDGMYSFSDEGASELDPSLPAEATDPAVCGILR</sequence>
<proteinExistence type="predicted"/>
<reference evidence="2 3" key="1">
    <citation type="submission" date="2014-01" db="EMBL/GenBank/DDBJ databases">
        <title>Actinotalea ferrariae CF5-4.</title>
        <authorList>
            <person name="Chen F."/>
            <person name="Li Y."/>
            <person name="Wang G."/>
        </authorList>
    </citation>
    <scope>NUCLEOTIDE SEQUENCE [LARGE SCALE GENOMIC DNA]</scope>
    <source>
        <strain evidence="2 3">CF5-4</strain>
    </source>
</reference>
<evidence type="ECO:0000313" key="2">
    <source>
        <dbReference type="EMBL" id="EYR63336.1"/>
    </source>
</evidence>
<organism evidence="2 3">
    <name type="scientific">Actinotalea ferrariae CF5-4</name>
    <dbReference type="NCBI Taxonomy" id="948458"/>
    <lineage>
        <taxon>Bacteria</taxon>
        <taxon>Bacillati</taxon>
        <taxon>Actinomycetota</taxon>
        <taxon>Actinomycetes</taxon>
        <taxon>Micrococcales</taxon>
        <taxon>Cellulomonadaceae</taxon>
        <taxon>Actinotalea</taxon>
    </lineage>
</organism>
<keyword evidence="3" id="KW-1185">Reference proteome</keyword>
<keyword evidence="1" id="KW-0732">Signal</keyword>
<dbReference type="Proteomes" id="UP000019753">
    <property type="component" value="Unassembled WGS sequence"/>
</dbReference>
<feature type="signal peptide" evidence="1">
    <location>
        <begin position="1"/>
        <end position="30"/>
    </location>
</feature>
<protein>
    <recommendedName>
        <fullName evidence="4">CHRD domain-containing protein</fullName>
    </recommendedName>
</protein>
<gene>
    <name evidence="2" type="ORF">N866_01310</name>
</gene>
<comment type="caution">
    <text evidence="2">The sequence shown here is derived from an EMBL/GenBank/DDBJ whole genome shotgun (WGS) entry which is preliminary data.</text>
</comment>
<evidence type="ECO:0008006" key="4">
    <source>
        <dbReference type="Google" id="ProtNLM"/>
    </source>
</evidence>
<dbReference type="OrthoDB" id="2991218at2"/>
<name>A0A021VQA9_9CELL</name>
<accession>A0A021VQA9</accession>
<feature type="chain" id="PRO_5001500713" description="CHRD domain-containing protein" evidence="1">
    <location>
        <begin position="31"/>
        <end position="233"/>
    </location>
</feature>
<evidence type="ECO:0000256" key="1">
    <source>
        <dbReference type="SAM" id="SignalP"/>
    </source>
</evidence>
<dbReference type="AlphaFoldDB" id="A0A021VQA9"/>
<dbReference type="RefSeq" id="WP_034226200.1">
    <property type="nucleotide sequence ID" value="NZ_AXCW01000102.1"/>
</dbReference>
<evidence type="ECO:0000313" key="3">
    <source>
        <dbReference type="Proteomes" id="UP000019753"/>
    </source>
</evidence>
<dbReference type="EMBL" id="AXCW01000102">
    <property type="protein sequence ID" value="EYR63336.1"/>
    <property type="molecule type" value="Genomic_DNA"/>
</dbReference>